<dbReference type="OrthoDB" id="2143658at2"/>
<gene>
    <name evidence="2" type="ORF">ESZ47_02155</name>
</gene>
<evidence type="ECO:0000313" key="3">
    <source>
        <dbReference type="Proteomes" id="UP000442244"/>
    </source>
</evidence>
<dbReference type="Proteomes" id="UP000442244">
    <property type="component" value="Unassembled WGS sequence"/>
</dbReference>
<organism evidence="2 3">
    <name type="scientific">Leuconostoc litchii</name>
    <dbReference type="NCBI Taxonomy" id="1981069"/>
    <lineage>
        <taxon>Bacteria</taxon>
        <taxon>Bacillati</taxon>
        <taxon>Bacillota</taxon>
        <taxon>Bacilli</taxon>
        <taxon>Lactobacillales</taxon>
        <taxon>Lactobacillaceae</taxon>
        <taxon>Leuconostoc</taxon>
    </lineage>
</organism>
<feature type="transmembrane region" description="Helical" evidence="1">
    <location>
        <begin position="9"/>
        <end position="28"/>
    </location>
</feature>
<comment type="caution">
    <text evidence="2">The sequence shown here is derived from an EMBL/GenBank/DDBJ whole genome shotgun (WGS) entry which is preliminary data.</text>
</comment>
<protein>
    <submittedName>
        <fullName evidence="2">Uncharacterized protein</fullName>
    </submittedName>
</protein>
<evidence type="ECO:0000256" key="1">
    <source>
        <dbReference type="SAM" id="Phobius"/>
    </source>
</evidence>
<evidence type="ECO:0000313" key="2">
    <source>
        <dbReference type="EMBL" id="TYC46968.1"/>
    </source>
</evidence>
<keyword evidence="1" id="KW-1133">Transmembrane helix</keyword>
<accession>A0A6P2CLQ6</accession>
<name>A0A6P2CLQ6_9LACO</name>
<sequence>MEKIKQNKIWITIVVIGIIVIGILLAMLHQQKQNSPEAQSSSYVSSAKASSASTSVQDKNNEEVYTKKAASMKGHVLIMGENQVYFTTWTAKEFKNWASHYLALSESERHKDGVKESFGTPVNIENSDTNMLYPLDNWAKQIESNGTPSDYFSTVKAYNKQYPGVNPDDIKK</sequence>
<dbReference type="AlphaFoldDB" id="A0A6P2CLQ6"/>
<dbReference type="EMBL" id="SDGY01000001">
    <property type="protein sequence ID" value="TYC46968.1"/>
    <property type="molecule type" value="Genomic_DNA"/>
</dbReference>
<reference evidence="2 3" key="1">
    <citation type="submission" date="2019-01" db="EMBL/GenBank/DDBJ databases">
        <title>Leuconostoc litchii sp. nov., a novel lactic acid bacterium isolated from lychee.</title>
        <authorList>
            <person name="Wang L.-T."/>
        </authorList>
    </citation>
    <scope>NUCLEOTIDE SEQUENCE [LARGE SCALE GENOMIC DNA]</scope>
    <source>
        <strain evidence="2 3">MB7</strain>
    </source>
</reference>
<keyword evidence="1" id="KW-0812">Transmembrane</keyword>
<keyword evidence="3" id="KW-1185">Reference proteome</keyword>
<keyword evidence="1" id="KW-0472">Membrane</keyword>
<proteinExistence type="predicted"/>
<dbReference type="RefSeq" id="WP_148604340.1">
    <property type="nucleotide sequence ID" value="NZ_BSUV01000001.1"/>
</dbReference>